<dbReference type="EMBL" id="CH473958">
    <property type="protein sequence ID" value="EDM09516.1"/>
    <property type="molecule type" value="Genomic_DNA"/>
</dbReference>
<accession>A6ICY0</accession>
<name>A6ICY0_RAT</name>
<protein>
    <submittedName>
        <fullName evidence="1">RCG46075, isoform CRA_a</fullName>
    </submittedName>
</protein>
<sequence>MRSLSTSRLPGKETLSWVNWLSEYNAWSEPLNLSEGRLLCKIGFSLAGLL</sequence>
<organism evidence="1 2">
    <name type="scientific">Rattus norvegicus</name>
    <name type="common">Rat</name>
    <dbReference type="NCBI Taxonomy" id="10116"/>
    <lineage>
        <taxon>Eukaryota</taxon>
        <taxon>Metazoa</taxon>
        <taxon>Chordata</taxon>
        <taxon>Craniata</taxon>
        <taxon>Vertebrata</taxon>
        <taxon>Euteleostomi</taxon>
        <taxon>Mammalia</taxon>
        <taxon>Eutheria</taxon>
        <taxon>Euarchontoglires</taxon>
        <taxon>Glires</taxon>
        <taxon>Rodentia</taxon>
        <taxon>Myomorpha</taxon>
        <taxon>Muroidea</taxon>
        <taxon>Muridae</taxon>
        <taxon>Murinae</taxon>
        <taxon>Rattus</taxon>
    </lineage>
</organism>
<evidence type="ECO:0000313" key="1">
    <source>
        <dbReference type="EMBL" id="EDM09516.1"/>
    </source>
</evidence>
<evidence type="ECO:0000313" key="2">
    <source>
        <dbReference type="Proteomes" id="UP000234681"/>
    </source>
</evidence>
<reference evidence="1 2" key="1">
    <citation type="submission" date="2005-09" db="EMBL/GenBank/DDBJ databases">
        <authorList>
            <person name="Mural R.J."/>
            <person name="Li P.W."/>
            <person name="Adams M.D."/>
            <person name="Amanatides P.G."/>
            <person name="Baden-Tillson H."/>
            <person name="Barnstead M."/>
            <person name="Chin S.H."/>
            <person name="Dew I."/>
            <person name="Evans C.A."/>
            <person name="Ferriera S."/>
            <person name="Flanigan M."/>
            <person name="Fosler C."/>
            <person name="Glodek A."/>
            <person name="Gu Z."/>
            <person name="Holt R.A."/>
            <person name="Jennings D."/>
            <person name="Kraft C.L."/>
            <person name="Lu F."/>
            <person name="Nguyen T."/>
            <person name="Nusskern D.R."/>
            <person name="Pfannkoch C.M."/>
            <person name="Sitter C."/>
            <person name="Sutton G.G."/>
            <person name="Venter J.C."/>
            <person name="Wang Z."/>
            <person name="Woodage T."/>
            <person name="Zheng X.H."/>
            <person name="Zhong F."/>
        </authorList>
    </citation>
    <scope>NUCLEOTIDE SEQUENCE [LARGE SCALE GENOMIC DNA]</scope>
    <source>
        <strain>BN</strain>
        <strain evidence="2">Sprague-Dawley</strain>
    </source>
</reference>
<dbReference type="Proteomes" id="UP000234681">
    <property type="component" value="Chromosome 13"/>
</dbReference>
<dbReference type="AlphaFoldDB" id="A6ICY0"/>
<gene>
    <name evidence="1" type="ORF">rCG_46075</name>
</gene>
<proteinExistence type="predicted"/>